<keyword evidence="3" id="KW-1185">Reference proteome</keyword>
<evidence type="ECO:0000313" key="3">
    <source>
        <dbReference type="Proteomes" id="UP000225379"/>
    </source>
</evidence>
<dbReference type="InterPro" id="IPR013324">
    <property type="entry name" value="RNA_pol_sigma_r3/r4-like"/>
</dbReference>
<protein>
    <recommendedName>
        <fullName evidence="1">TnsA endonuclease N-terminal domain-containing protein</fullName>
    </recommendedName>
</protein>
<evidence type="ECO:0000259" key="1">
    <source>
        <dbReference type="Pfam" id="PF08722"/>
    </source>
</evidence>
<dbReference type="EMBL" id="PDKW01000036">
    <property type="protein sequence ID" value="PGH59283.1"/>
    <property type="molecule type" value="Genomic_DNA"/>
</dbReference>
<comment type="caution">
    <text evidence="2">The sequence shown here is derived from an EMBL/GenBank/DDBJ whole genome shotgun (WGS) entry which is preliminary data.</text>
</comment>
<gene>
    <name evidence="2" type="ORF">CRT60_01230</name>
</gene>
<accession>A0A2B8BP17</accession>
<dbReference type="AlphaFoldDB" id="A0A2B8BP17"/>
<reference evidence="3" key="1">
    <citation type="submission" date="2017-10" db="EMBL/GenBank/DDBJ databases">
        <authorList>
            <person name="Kravchenko I.K."/>
            <person name="Grouzdev D.S."/>
        </authorList>
    </citation>
    <scope>NUCLEOTIDE SEQUENCE [LARGE SCALE GENOMIC DNA]</scope>
    <source>
        <strain evidence="3">B2</strain>
    </source>
</reference>
<dbReference type="OrthoDB" id="9804145at2"/>
<feature type="domain" description="TnsA endonuclease N-terminal" evidence="1">
    <location>
        <begin position="286"/>
        <end position="358"/>
    </location>
</feature>
<sequence length="458" mass="51296">MQPMDEADGDNAKISRQYGTLSRLMLPDGSTILPMNFDQFFAALNVLLEEIEPQETRSIIRLYLGLPEKGAVRTMAAVARMLEVKPGRVKSSLSEGRRKLRHKIKFRKTTEAGLIAEMRSEITVDRDLAKALFDWLYNGKPASNPAMQVRFVLQIMSEKSVSKNSFSTLASSVSAEIRTGSTRLSPRTPEQFVERLLSQACFPDSDRPPTIPPAGEKPARGIPRLEHKHSFRCLRPPRESLNRRALGVSISGSKVGRFRSKRDGYNLVPHESKAERAYIEQIDSASTVDWYRVQPLAISYRALGSERVYYPDLMLRMNDGRVLVVEVKSALEICTIDTLRKAVAGRRYCKANGWGYLLAAEAGLGIGDLMKYPVPPVERLADFISAVDETGIKRQDLMSRFPAVGRLRGQELTALLLQNDLVLQREPSWLIRRVPAEFGWKSLLPQEVSAPASPVKST</sequence>
<dbReference type="InterPro" id="IPR014833">
    <property type="entry name" value="TnsA_N"/>
</dbReference>
<organism evidence="2 3">
    <name type="scientific">Azospirillum palustre</name>
    <dbReference type="NCBI Taxonomy" id="2044885"/>
    <lineage>
        <taxon>Bacteria</taxon>
        <taxon>Pseudomonadati</taxon>
        <taxon>Pseudomonadota</taxon>
        <taxon>Alphaproteobacteria</taxon>
        <taxon>Rhodospirillales</taxon>
        <taxon>Azospirillaceae</taxon>
        <taxon>Azospirillum</taxon>
    </lineage>
</organism>
<evidence type="ECO:0000313" key="2">
    <source>
        <dbReference type="EMBL" id="PGH59283.1"/>
    </source>
</evidence>
<dbReference type="Proteomes" id="UP000225379">
    <property type="component" value="Unassembled WGS sequence"/>
</dbReference>
<dbReference type="SUPFAM" id="SSF88659">
    <property type="entry name" value="Sigma3 and sigma4 domains of RNA polymerase sigma factors"/>
    <property type="match status" value="1"/>
</dbReference>
<name>A0A2B8BP17_9PROT</name>
<proteinExistence type="predicted"/>
<dbReference type="Pfam" id="PF08722">
    <property type="entry name" value="Tn7_TnsA-like_N"/>
    <property type="match status" value="1"/>
</dbReference>